<keyword evidence="3" id="KW-1185">Reference proteome</keyword>
<dbReference type="EMBL" id="LT960611">
    <property type="protein sequence ID" value="SON49021.1"/>
    <property type="molecule type" value="Genomic_DNA"/>
</dbReference>
<dbReference type="Pfam" id="PF09722">
    <property type="entry name" value="Xre_MbcA_ParS_C"/>
    <property type="match status" value="1"/>
</dbReference>
<gene>
    <name evidence="2" type="ORF">VTAP4600_A1042</name>
</gene>
<dbReference type="RefSeq" id="WP_102521757.1">
    <property type="nucleotide sequence ID" value="NZ_LT960611.1"/>
</dbReference>
<organism evidence="2 3">
    <name type="scientific">Vibrio tapetis subsp. tapetis</name>
    <dbReference type="NCBI Taxonomy" id="1671868"/>
    <lineage>
        <taxon>Bacteria</taxon>
        <taxon>Pseudomonadati</taxon>
        <taxon>Pseudomonadota</taxon>
        <taxon>Gammaproteobacteria</taxon>
        <taxon>Vibrionales</taxon>
        <taxon>Vibrionaceae</taxon>
        <taxon>Vibrio</taxon>
    </lineage>
</organism>
<sequence length="71" mass="8286">MTDKHELEKLLEEHEVIRAALDRLFDSPELALEWINNPKVPLSGRTPRDCLTTEPELVLEMLERIERGDFS</sequence>
<dbReference type="Proteomes" id="UP000235828">
    <property type="component" value="Chromosome A"/>
</dbReference>
<evidence type="ECO:0000259" key="1">
    <source>
        <dbReference type="Pfam" id="PF09722"/>
    </source>
</evidence>
<protein>
    <recommendedName>
        <fullName evidence="1">Antitoxin Xre/MbcA/ParS-like toxin-binding domain-containing protein</fullName>
    </recommendedName>
</protein>
<reference evidence="2 3" key="1">
    <citation type="submission" date="2017-10" db="EMBL/GenBank/DDBJ databases">
        <authorList>
            <person name="Banno H."/>
            <person name="Chua N.-H."/>
        </authorList>
    </citation>
    <scope>NUCLEOTIDE SEQUENCE [LARGE SCALE GENOMIC DNA]</scope>
    <source>
        <strain evidence="2">Vibrio tapetis CECT4600</strain>
    </source>
</reference>
<name>A0A2N8ZAU1_9VIBR</name>
<evidence type="ECO:0000313" key="2">
    <source>
        <dbReference type="EMBL" id="SON49021.1"/>
    </source>
</evidence>
<proteinExistence type="predicted"/>
<evidence type="ECO:0000313" key="3">
    <source>
        <dbReference type="Proteomes" id="UP000235828"/>
    </source>
</evidence>
<feature type="domain" description="Antitoxin Xre/MbcA/ParS-like toxin-binding" evidence="1">
    <location>
        <begin position="20"/>
        <end position="68"/>
    </location>
</feature>
<dbReference type="AlphaFoldDB" id="A0A2N8ZAU1"/>
<dbReference type="InterPro" id="IPR024467">
    <property type="entry name" value="Xre/MbcA/ParS-like_toxin-bd"/>
</dbReference>
<dbReference type="OrthoDB" id="6401675at2"/>
<dbReference type="KEGG" id="vta:A1042"/>
<accession>A0A2N8ZAU1</accession>